<dbReference type="PROSITE" id="PS50835">
    <property type="entry name" value="IG_LIKE"/>
    <property type="match status" value="1"/>
</dbReference>
<evidence type="ECO:0000256" key="1">
    <source>
        <dbReference type="SAM" id="MobiDB-lite"/>
    </source>
</evidence>
<dbReference type="Ensembl" id="ENSPMET00000026416.1">
    <property type="protein sequence ID" value="ENSPMEP00000032474.1"/>
    <property type="gene ID" value="ENSPMEG00000020403.1"/>
</dbReference>
<feature type="domain" description="Ig-like" evidence="3">
    <location>
        <begin position="22"/>
        <end position="106"/>
    </location>
</feature>
<dbReference type="InterPro" id="IPR036179">
    <property type="entry name" value="Ig-like_dom_sf"/>
</dbReference>
<dbReference type="SMART" id="SM00409">
    <property type="entry name" value="IG"/>
    <property type="match status" value="1"/>
</dbReference>
<feature type="region of interest" description="Disordered" evidence="1">
    <location>
        <begin position="170"/>
        <end position="195"/>
    </location>
</feature>
<dbReference type="InterPro" id="IPR003599">
    <property type="entry name" value="Ig_sub"/>
</dbReference>
<dbReference type="Pfam" id="PF13895">
    <property type="entry name" value="Ig_2"/>
    <property type="match status" value="1"/>
</dbReference>
<feature type="chain" id="PRO_5017389649" description="Ig-like domain-containing protein" evidence="2">
    <location>
        <begin position="26"/>
        <end position="195"/>
    </location>
</feature>
<evidence type="ECO:0000259" key="3">
    <source>
        <dbReference type="PROSITE" id="PS50835"/>
    </source>
</evidence>
<keyword evidence="2" id="KW-0732">Signal</keyword>
<dbReference type="Gene3D" id="2.60.40.10">
    <property type="entry name" value="Immunoglobulins"/>
    <property type="match status" value="2"/>
</dbReference>
<keyword evidence="5" id="KW-1185">Reference proteome</keyword>
<proteinExistence type="predicted"/>
<dbReference type="CDD" id="cd00096">
    <property type="entry name" value="Ig"/>
    <property type="match status" value="1"/>
</dbReference>
<feature type="region of interest" description="Disordered" evidence="1">
    <location>
        <begin position="91"/>
        <end position="113"/>
    </location>
</feature>
<dbReference type="AlphaFoldDB" id="A0A3B3YYX2"/>
<feature type="compositionally biased region" description="Low complexity" evidence="1">
    <location>
        <begin position="170"/>
        <end position="183"/>
    </location>
</feature>
<dbReference type="Proteomes" id="UP000261480">
    <property type="component" value="Unplaced"/>
</dbReference>
<dbReference type="SMART" id="SM00408">
    <property type="entry name" value="IGc2"/>
    <property type="match status" value="1"/>
</dbReference>
<dbReference type="InterPro" id="IPR007110">
    <property type="entry name" value="Ig-like_dom"/>
</dbReference>
<accession>A0A3B3YYX2</accession>
<dbReference type="InterPro" id="IPR013783">
    <property type="entry name" value="Ig-like_fold"/>
</dbReference>
<dbReference type="PANTHER" id="PTHR46013">
    <property type="entry name" value="VASCULAR CELL ADHESION MOLECULE 1"/>
    <property type="match status" value="1"/>
</dbReference>
<name>A0A3B3YYX2_9TELE</name>
<dbReference type="SUPFAM" id="SSF48726">
    <property type="entry name" value="Immunoglobulin"/>
    <property type="match status" value="2"/>
</dbReference>
<reference evidence="4" key="1">
    <citation type="submission" date="2025-08" db="UniProtKB">
        <authorList>
            <consortium name="Ensembl"/>
        </authorList>
    </citation>
    <scope>IDENTIFICATION</scope>
</reference>
<evidence type="ECO:0000313" key="5">
    <source>
        <dbReference type="Proteomes" id="UP000261480"/>
    </source>
</evidence>
<sequence length="195" mass="21364">SDLLNQSRFLIVFFLFSRLAPPTSTSLSVDPGEEVVEGQQVNFTCSSEGAPPPSLVLRRRGEELLRTDSAPLLSFSLPSASLEDSAHYECEASNQYGSQQESRSITVSDPPRSTVLSVCPGEEVLEGQQVTLTCRSDGAPPPQRDGAVLHQRHLPVGQRHFQRLGLVPGQRQQRPGLRGQSLQHQSQRSVESLTH</sequence>
<organism evidence="4 5">
    <name type="scientific">Poecilia mexicana</name>
    <dbReference type="NCBI Taxonomy" id="48701"/>
    <lineage>
        <taxon>Eukaryota</taxon>
        <taxon>Metazoa</taxon>
        <taxon>Chordata</taxon>
        <taxon>Craniata</taxon>
        <taxon>Vertebrata</taxon>
        <taxon>Euteleostomi</taxon>
        <taxon>Actinopterygii</taxon>
        <taxon>Neopterygii</taxon>
        <taxon>Teleostei</taxon>
        <taxon>Neoteleostei</taxon>
        <taxon>Acanthomorphata</taxon>
        <taxon>Ovalentaria</taxon>
        <taxon>Atherinomorphae</taxon>
        <taxon>Cyprinodontiformes</taxon>
        <taxon>Poeciliidae</taxon>
        <taxon>Poeciliinae</taxon>
        <taxon>Poecilia</taxon>
    </lineage>
</organism>
<dbReference type="PANTHER" id="PTHR46013:SF1">
    <property type="entry name" value="IG-LIKE DOMAIN-CONTAINING PROTEIN"/>
    <property type="match status" value="1"/>
</dbReference>
<dbReference type="InterPro" id="IPR003598">
    <property type="entry name" value="Ig_sub2"/>
</dbReference>
<evidence type="ECO:0000256" key="2">
    <source>
        <dbReference type="SAM" id="SignalP"/>
    </source>
</evidence>
<reference evidence="4" key="2">
    <citation type="submission" date="2025-09" db="UniProtKB">
        <authorList>
            <consortium name="Ensembl"/>
        </authorList>
    </citation>
    <scope>IDENTIFICATION</scope>
</reference>
<evidence type="ECO:0000313" key="4">
    <source>
        <dbReference type="Ensembl" id="ENSPMEP00000032474.1"/>
    </source>
</evidence>
<protein>
    <recommendedName>
        <fullName evidence="3">Ig-like domain-containing protein</fullName>
    </recommendedName>
</protein>
<feature type="signal peptide" evidence="2">
    <location>
        <begin position="1"/>
        <end position="25"/>
    </location>
</feature>
<feature type="compositionally biased region" description="Polar residues" evidence="1">
    <location>
        <begin position="184"/>
        <end position="195"/>
    </location>
</feature>
<feature type="compositionally biased region" description="Polar residues" evidence="1">
    <location>
        <begin position="92"/>
        <end position="107"/>
    </location>
</feature>